<dbReference type="Gene3D" id="3.30.565.10">
    <property type="entry name" value="Histidine kinase-like ATPase, C-terminal domain"/>
    <property type="match status" value="1"/>
</dbReference>
<dbReference type="AlphaFoldDB" id="A0A3G1KZM5"/>
<dbReference type="EMBL" id="CP017634">
    <property type="protein sequence ID" value="ATW27839.1"/>
    <property type="molecule type" value="Genomic_DNA"/>
</dbReference>
<dbReference type="PANTHER" id="PTHR35526">
    <property type="entry name" value="ANTI-SIGMA-F FACTOR RSBW-RELATED"/>
    <property type="match status" value="1"/>
</dbReference>
<dbReference type="OrthoDB" id="9792240at2"/>
<keyword evidence="1" id="KW-0418">Kinase</keyword>
<dbReference type="Proteomes" id="UP000323521">
    <property type="component" value="Chromosome"/>
</dbReference>
<dbReference type="PANTHER" id="PTHR35526:SF6">
    <property type="entry name" value="SLR1861 PROTEIN"/>
    <property type="match status" value="1"/>
</dbReference>
<organism evidence="3 4">
    <name type="scientific">Formimonas warabiya</name>
    <dbReference type="NCBI Taxonomy" id="1761012"/>
    <lineage>
        <taxon>Bacteria</taxon>
        <taxon>Bacillati</taxon>
        <taxon>Bacillota</taxon>
        <taxon>Clostridia</taxon>
        <taxon>Eubacteriales</taxon>
        <taxon>Peptococcaceae</taxon>
        <taxon>Candidatus Formimonas</taxon>
    </lineage>
</organism>
<dbReference type="CDD" id="cd16936">
    <property type="entry name" value="HATPase_RsbW-like"/>
    <property type="match status" value="1"/>
</dbReference>
<name>A0A3G1KZM5_FORW1</name>
<reference evidence="3 4" key="1">
    <citation type="submission" date="2016-10" db="EMBL/GenBank/DDBJ databases">
        <title>Complete Genome Sequence of Peptococcaceae strain DCMF.</title>
        <authorList>
            <person name="Edwards R.J."/>
            <person name="Holland S.I."/>
            <person name="Deshpande N.P."/>
            <person name="Wong Y.K."/>
            <person name="Ertan H."/>
            <person name="Manefield M."/>
            <person name="Russell T.L."/>
            <person name="Lee M.J."/>
        </authorList>
    </citation>
    <scope>NUCLEOTIDE SEQUENCE [LARGE SCALE GENOMIC DNA]</scope>
    <source>
        <strain evidence="3 4">DCMF</strain>
    </source>
</reference>
<dbReference type="RefSeq" id="WP_148137224.1">
    <property type="nucleotide sequence ID" value="NZ_CP017634.1"/>
</dbReference>
<evidence type="ECO:0000256" key="1">
    <source>
        <dbReference type="ARBA" id="ARBA00022527"/>
    </source>
</evidence>
<dbReference type="Pfam" id="PF13581">
    <property type="entry name" value="HATPase_c_2"/>
    <property type="match status" value="1"/>
</dbReference>
<dbReference type="InterPro" id="IPR036890">
    <property type="entry name" value="HATPase_C_sf"/>
</dbReference>
<dbReference type="InterPro" id="IPR003594">
    <property type="entry name" value="HATPase_dom"/>
</dbReference>
<gene>
    <name evidence="3" type="ORF">DCMF_26555</name>
</gene>
<keyword evidence="1" id="KW-0808">Transferase</keyword>
<proteinExistence type="predicted"/>
<sequence>MQEVKEERVFPAQVDKIPEMIEYISACAEKAELHPKQVIHLELAVDEVVANICNYAYQNPPGEVLIHIRSGNGRFQVDFIDEGVPFDPLTLDEPDIKSDLADRKVGGLGIFLVRRFIDEVHYKREETKNILTLVLHAPK</sequence>
<dbReference type="KEGG" id="fwa:DCMF_26555"/>
<keyword evidence="1" id="KW-0723">Serine/threonine-protein kinase</keyword>
<dbReference type="SUPFAM" id="SSF55874">
    <property type="entry name" value="ATPase domain of HSP90 chaperone/DNA topoisomerase II/histidine kinase"/>
    <property type="match status" value="1"/>
</dbReference>
<keyword evidence="4" id="KW-1185">Reference proteome</keyword>
<evidence type="ECO:0000313" key="3">
    <source>
        <dbReference type="EMBL" id="ATW27839.1"/>
    </source>
</evidence>
<evidence type="ECO:0000259" key="2">
    <source>
        <dbReference type="Pfam" id="PF13581"/>
    </source>
</evidence>
<accession>A0A3G1KZM5</accession>
<dbReference type="InterPro" id="IPR050267">
    <property type="entry name" value="Anti-sigma-factor_SerPK"/>
</dbReference>
<feature type="domain" description="Histidine kinase/HSP90-like ATPase" evidence="2">
    <location>
        <begin position="10"/>
        <end position="134"/>
    </location>
</feature>
<protein>
    <recommendedName>
        <fullName evidence="2">Histidine kinase/HSP90-like ATPase domain-containing protein</fullName>
    </recommendedName>
</protein>
<dbReference type="GO" id="GO:0004674">
    <property type="term" value="F:protein serine/threonine kinase activity"/>
    <property type="evidence" value="ECO:0007669"/>
    <property type="project" value="UniProtKB-KW"/>
</dbReference>
<evidence type="ECO:0000313" key="4">
    <source>
        <dbReference type="Proteomes" id="UP000323521"/>
    </source>
</evidence>